<keyword evidence="12" id="KW-1185">Reference proteome</keyword>
<name>A0ABM8YP30_9BACI</name>
<gene>
    <name evidence="9 11" type="primary">argB</name>
    <name evidence="11" type="ORF">BACCIP111883_02432</name>
</gene>
<feature type="binding site" evidence="9">
    <location>
        <begin position="40"/>
        <end position="41"/>
    </location>
    <ligand>
        <name>substrate</name>
    </ligand>
</feature>
<keyword evidence="5 9" id="KW-0547">Nucleotide-binding</keyword>
<evidence type="ECO:0000256" key="1">
    <source>
        <dbReference type="ARBA" id="ARBA00004828"/>
    </source>
</evidence>
<dbReference type="Proteomes" id="UP000789833">
    <property type="component" value="Unassembled WGS sequence"/>
</dbReference>
<comment type="pathway">
    <text evidence="1 9">Amino-acid biosynthesis; L-arginine biosynthesis; N(2)-acetyl-L-ornithine from L-glutamate: step 2/4.</text>
</comment>
<dbReference type="PANTHER" id="PTHR23342:SF0">
    <property type="entry name" value="N-ACETYLGLUTAMATE SYNTHASE, MITOCHONDRIAL"/>
    <property type="match status" value="1"/>
</dbReference>
<evidence type="ECO:0000256" key="6">
    <source>
        <dbReference type="ARBA" id="ARBA00022777"/>
    </source>
</evidence>
<comment type="catalytic activity">
    <reaction evidence="8 9">
        <text>N-acetyl-L-glutamate + ATP = N-acetyl-L-glutamyl 5-phosphate + ADP</text>
        <dbReference type="Rhea" id="RHEA:14629"/>
        <dbReference type="ChEBI" id="CHEBI:30616"/>
        <dbReference type="ChEBI" id="CHEBI:44337"/>
        <dbReference type="ChEBI" id="CHEBI:57936"/>
        <dbReference type="ChEBI" id="CHEBI:456216"/>
        <dbReference type="EC" id="2.7.2.8"/>
    </reaction>
</comment>
<feature type="domain" description="Aspartate/glutamate/uridylate kinase" evidence="10">
    <location>
        <begin position="2"/>
        <end position="233"/>
    </location>
</feature>
<feature type="site" description="Transition state stabilizer" evidence="9">
    <location>
        <position position="214"/>
    </location>
</feature>
<dbReference type="SUPFAM" id="SSF53633">
    <property type="entry name" value="Carbamate kinase-like"/>
    <property type="match status" value="1"/>
</dbReference>
<evidence type="ECO:0000256" key="9">
    <source>
        <dbReference type="HAMAP-Rule" id="MF_00082"/>
    </source>
</evidence>
<feature type="binding site" evidence="9">
    <location>
        <position position="156"/>
    </location>
    <ligand>
        <name>substrate</name>
    </ligand>
</feature>
<dbReference type="GO" id="GO:0003991">
    <property type="term" value="F:acetylglutamate kinase activity"/>
    <property type="evidence" value="ECO:0007669"/>
    <property type="project" value="UniProtKB-EC"/>
</dbReference>
<dbReference type="EMBL" id="CAKJTJ010000012">
    <property type="protein sequence ID" value="CAG9621659.1"/>
    <property type="molecule type" value="Genomic_DNA"/>
</dbReference>
<proteinExistence type="inferred from homology"/>
<dbReference type="NCBIfam" id="TIGR00761">
    <property type="entry name" value="argB"/>
    <property type="match status" value="1"/>
</dbReference>
<keyword evidence="7 9" id="KW-0067">ATP-binding</keyword>
<evidence type="ECO:0000313" key="11">
    <source>
        <dbReference type="EMBL" id="CAG9621659.1"/>
    </source>
</evidence>
<keyword evidence="6 9" id="KW-0418">Kinase</keyword>
<reference evidence="11 12" key="1">
    <citation type="submission" date="2021-10" db="EMBL/GenBank/DDBJ databases">
        <authorList>
            <person name="Criscuolo A."/>
        </authorList>
    </citation>
    <scope>NUCLEOTIDE SEQUENCE [LARGE SCALE GENOMIC DNA]</scope>
    <source>
        <strain evidence="12">CIP 111883</strain>
    </source>
</reference>
<dbReference type="InterPro" id="IPR037528">
    <property type="entry name" value="ArgB"/>
</dbReference>
<dbReference type="Gene3D" id="3.40.1160.10">
    <property type="entry name" value="Acetylglutamate kinase-like"/>
    <property type="match status" value="1"/>
</dbReference>
<comment type="similarity">
    <text evidence="9">Belongs to the acetylglutamate kinase family. ArgB subfamily.</text>
</comment>
<comment type="subcellular location">
    <subcellularLocation>
        <location evidence="9">Cytoplasm</location>
    </subcellularLocation>
</comment>
<evidence type="ECO:0000256" key="3">
    <source>
        <dbReference type="ARBA" id="ARBA00022605"/>
    </source>
</evidence>
<accession>A0ABM8YP30</accession>
<evidence type="ECO:0000256" key="4">
    <source>
        <dbReference type="ARBA" id="ARBA00022679"/>
    </source>
</evidence>
<evidence type="ECO:0000256" key="5">
    <source>
        <dbReference type="ARBA" id="ARBA00022741"/>
    </source>
</evidence>
<sequence>MKMLVIKCGGSTVDVLPSSFFTEIVKLKSNGIHPIIVHGGGPAITELLHTLDVETVFVNGLRKTTVPVLDVVEMVLSGNVNKLIVRHIIKAGGIALGLSGVDGMLLKAKPLENSEELGLVGEIFEVNKNLLLTLINEGIIPVISPVAVDKQGQHYNTNADLAAAAIAKHFQAPLCMVSDVDGVLLNGNVIPTISDLEVTKLIEEQHITSGMIPKVKAAISCLKSGVEKVGIVNGSKANLVHKFATGEAVAGTTFYIEEVLKQHV</sequence>
<comment type="caution">
    <text evidence="11">The sequence shown here is derived from an EMBL/GenBank/DDBJ whole genome shotgun (WGS) entry which is preliminary data.</text>
</comment>
<feature type="site" description="Transition state stabilizer" evidence="9">
    <location>
        <position position="7"/>
    </location>
</feature>
<dbReference type="PANTHER" id="PTHR23342">
    <property type="entry name" value="N-ACETYLGLUTAMATE SYNTHASE"/>
    <property type="match status" value="1"/>
</dbReference>
<evidence type="ECO:0000256" key="8">
    <source>
        <dbReference type="ARBA" id="ARBA00048141"/>
    </source>
</evidence>
<dbReference type="InterPro" id="IPR001048">
    <property type="entry name" value="Asp/Glu/Uridylate_kinase"/>
</dbReference>
<evidence type="ECO:0000313" key="12">
    <source>
        <dbReference type="Proteomes" id="UP000789833"/>
    </source>
</evidence>
<dbReference type="InterPro" id="IPR036393">
    <property type="entry name" value="AceGlu_kinase-like_sf"/>
</dbReference>
<evidence type="ECO:0000256" key="7">
    <source>
        <dbReference type="ARBA" id="ARBA00022840"/>
    </source>
</evidence>
<dbReference type="HAMAP" id="MF_00082">
    <property type="entry name" value="ArgB"/>
    <property type="match status" value="1"/>
</dbReference>
<organism evidence="11 12">
    <name type="scientific">Sutcliffiella rhizosphaerae</name>
    <dbReference type="NCBI Taxonomy" id="2880967"/>
    <lineage>
        <taxon>Bacteria</taxon>
        <taxon>Bacillati</taxon>
        <taxon>Bacillota</taxon>
        <taxon>Bacilli</taxon>
        <taxon>Bacillales</taxon>
        <taxon>Bacillaceae</taxon>
        <taxon>Sutcliffiella</taxon>
    </lineage>
</organism>
<dbReference type="InterPro" id="IPR004662">
    <property type="entry name" value="AcgluKinase_fam"/>
</dbReference>
<evidence type="ECO:0000256" key="2">
    <source>
        <dbReference type="ARBA" id="ARBA00022571"/>
    </source>
</evidence>
<dbReference type="PIRSF" id="PIRSF000728">
    <property type="entry name" value="NAGK"/>
    <property type="match status" value="1"/>
</dbReference>
<keyword evidence="9" id="KW-0963">Cytoplasm</keyword>
<feature type="binding site" evidence="9">
    <location>
        <position position="62"/>
    </location>
    <ligand>
        <name>substrate</name>
    </ligand>
</feature>
<dbReference type="RefSeq" id="WP_230501543.1">
    <property type="nucleotide sequence ID" value="NZ_CAKJTJ010000012.1"/>
</dbReference>
<dbReference type="Pfam" id="PF00696">
    <property type="entry name" value="AA_kinase"/>
    <property type="match status" value="1"/>
</dbReference>
<dbReference type="EC" id="2.7.2.8" evidence="9"/>
<dbReference type="CDD" id="cd04238">
    <property type="entry name" value="AAK_NAGK-like"/>
    <property type="match status" value="1"/>
</dbReference>
<keyword evidence="2 9" id="KW-0055">Arginine biosynthesis</keyword>
<comment type="function">
    <text evidence="9">Catalyzes the ATP-dependent phosphorylation of N-acetyl-L-glutamate.</text>
</comment>
<keyword evidence="3 9" id="KW-0028">Amino-acid biosynthesis</keyword>
<keyword evidence="4 9" id="KW-0808">Transferase</keyword>
<evidence type="ECO:0000259" key="10">
    <source>
        <dbReference type="Pfam" id="PF00696"/>
    </source>
</evidence>
<protein>
    <recommendedName>
        <fullName evidence="9">Acetylglutamate kinase</fullName>
        <ecNumber evidence="9">2.7.2.8</ecNumber>
    </recommendedName>
    <alternativeName>
        <fullName evidence="9">N-acetyl-L-glutamate 5-phosphotransferase</fullName>
    </alternativeName>
    <alternativeName>
        <fullName evidence="9">NAG kinase</fullName>
        <shortName evidence="9">NAGK</shortName>
    </alternativeName>
</protein>